<dbReference type="PANTHER" id="PTHR31964:SF113">
    <property type="entry name" value="USPA DOMAIN-CONTAINING PROTEIN"/>
    <property type="match status" value="1"/>
</dbReference>
<dbReference type="CDD" id="cd00293">
    <property type="entry name" value="USP-like"/>
    <property type="match status" value="1"/>
</dbReference>
<organism evidence="2 3">
    <name type="scientific">Maribacter litopenaei</name>
    <dbReference type="NCBI Taxonomy" id="2976127"/>
    <lineage>
        <taxon>Bacteria</taxon>
        <taxon>Pseudomonadati</taxon>
        <taxon>Bacteroidota</taxon>
        <taxon>Flavobacteriia</taxon>
        <taxon>Flavobacteriales</taxon>
        <taxon>Flavobacteriaceae</taxon>
        <taxon>Maribacter</taxon>
    </lineage>
</organism>
<accession>A0ABY5Y6F8</accession>
<sequence>MKTFRVLVATDFSNESYNALFYVTQLLENRPCIFYILNVFEKPSSLLSSNNRKLDENEKVEALEKGSMEKLKETFHRIHLDNKNELHEFQTLAKPGTLYTVISQTTVNLKIDLLVMGNKGNTGAKEIFMGSNTIHIIHNLKKCPLLAVPKEIDFKKPKEIAFITDLKKGCGLKTLEPLLELAKYLGATVKVLHISEEQFLSTLQTSNKKLLDISLKRINHDFASIYEFSDKAQVIDRFIKTRKVDMYSLVYTKKSFIERLFKKPVIMDLSIYAEVPFLILPNRE</sequence>
<name>A0ABY5Y6F8_9FLAO</name>
<reference evidence="2" key="1">
    <citation type="submission" date="2022-09" db="EMBL/GenBank/DDBJ databases">
        <title>Maribacter litopenaei sp. nov., isolated from the intestinal tract of the Pacific White Shrimp, Litopenaeus vannamei.</title>
        <authorList>
            <person name="Kim S.Y."/>
            <person name="Hwang C.Y."/>
        </authorList>
    </citation>
    <scope>NUCLEOTIDE SEQUENCE</scope>
    <source>
        <strain evidence="2">HL-LV01</strain>
    </source>
</reference>
<evidence type="ECO:0000259" key="1">
    <source>
        <dbReference type="Pfam" id="PF00582"/>
    </source>
</evidence>
<dbReference type="PANTHER" id="PTHR31964">
    <property type="entry name" value="ADENINE NUCLEOTIDE ALPHA HYDROLASES-LIKE SUPERFAMILY PROTEIN"/>
    <property type="match status" value="1"/>
</dbReference>
<dbReference type="EMBL" id="CP104205">
    <property type="protein sequence ID" value="UWX54411.1"/>
    <property type="molecule type" value="Genomic_DNA"/>
</dbReference>
<dbReference type="InterPro" id="IPR006016">
    <property type="entry name" value="UspA"/>
</dbReference>
<dbReference type="Proteomes" id="UP001059209">
    <property type="component" value="Chromosome"/>
</dbReference>
<dbReference type="Gene3D" id="3.40.50.12370">
    <property type="match status" value="1"/>
</dbReference>
<proteinExistence type="predicted"/>
<evidence type="ECO:0000313" key="2">
    <source>
        <dbReference type="EMBL" id="UWX54411.1"/>
    </source>
</evidence>
<dbReference type="Pfam" id="PF00582">
    <property type="entry name" value="Usp"/>
    <property type="match status" value="1"/>
</dbReference>
<gene>
    <name evidence="2" type="ORF">NYZ99_16000</name>
</gene>
<dbReference type="RefSeq" id="WP_260572270.1">
    <property type="nucleotide sequence ID" value="NZ_CP104205.1"/>
</dbReference>
<dbReference type="SUPFAM" id="SSF52402">
    <property type="entry name" value="Adenine nucleotide alpha hydrolases-like"/>
    <property type="match status" value="2"/>
</dbReference>
<protein>
    <submittedName>
        <fullName evidence="2">Universal stress protein</fullName>
    </submittedName>
</protein>
<evidence type="ECO:0000313" key="3">
    <source>
        <dbReference type="Proteomes" id="UP001059209"/>
    </source>
</evidence>
<keyword evidence="3" id="KW-1185">Reference proteome</keyword>
<feature type="domain" description="UspA" evidence="1">
    <location>
        <begin position="5"/>
        <end position="149"/>
    </location>
</feature>